<keyword evidence="3" id="KW-1185">Reference proteome</keyword>
<feature type="transmembrane region" description="Helical" evidence="1">
    <location>
        <begin position="230"/>
        <end position="251"/>
    </location>
</feature>
<dbReference type="RefSeq" id="WP_190998780.1">
    <property type="nucleotide sequence ID" value="NZ_JACXSI010000031.1"/>
</dbReference>
<feature type="transmembrane region" description="Helical" evidence="1">
    <location>
        <begin position="80"/>
        <end position="102"/>
    </location>
</feature>
<keyword evidence="1" id="KW-1133">Transmembrane helix</keyword>
<evidence type="ECO:0000256" key="1">
    <source>
        <dbReference type="SAM" id="Phobius"/>
    </source>
</evidence>
<feature type="transmembrane region" description="Helical" evidence="1">
    <location>
        <begin position="263"/>
        <end position="283"/>
    </location>
</feature>
<feature type="transmembrane region" description="Helical" evidence="1">
    <location>
        <begin position="182"/>
        <end position="201"/>
    </location>
</feature>
<name>A0A927CY88_9BACI</name>
<keyword evidence="1" id="KW-0472">Membrane</keyword>
<feature type="transmembrane region" description="Helical" evidence="1">
    <location>
        <begin position="303"/>
        <end position="321"/>
    </location>
</feature>
<protein>
    <submittedName>
        <fullName evidence="2">Uncharacterized protein</fullName>
    </submittedName>
</protein>
<feature type="transmembrane region" description="Helical" evidence="1">
    <location>
        <begin position="122"/>
        <end position="143"/>
    </location>
</feature>
<comment type="caution">
    <text evidence="2">The sequence shown here is derived from an EMBL/GenBank/DDBJ whole genome shotgun (WGS) entry which is preliminary data.</text>
</comment>
<dbReference type="EMBL" id="JACXSI010000031">
    <property type="protein sequence ID" value="MBD3109241.1"/>
    <property type="molecule type" value="Genomic_DNA"/>
</dbReference>
<proteinExistence type="predicted"/>
<dbReference type="Pfam" id="PF22564">
    <property type="entry name" value="HAAS"/>
    <property type="match status" value="1"/>
</dbReference>
<reference evidence="2" key="1">
    <citation type="submission" date="2020-09" db="EMBL/GenBank/DDBJ databases">
        <title>Bacillus faecalis sp. nov., a moderately halophilic bacterium isolated from cow faeces.</title>
        <authorList>
            <person name="Jiang L."/>
            <person name="Lee J."/>
        </authorList>
    </citation>
    <scope>NUCLEOTIDE SEQUENCE</scope>
    <source>
        <strain evidence="2">AGMB 02131</strain>
    </source>
</reference>
<organism evidence="2 3">
    <name type="scientific">Peribacillus faecalis</name>
    <dbReference type="NCBI Taxonomy" id="2772559"/>
    <lineage>
        <taxon>Bacteria</taxon>
        <taxon>Bacillati</taxon>
        <taxon>Bacillota</taxon>
        <taxon>Bacilli</taxon>
        <taxon>Bacillales</taxon>
        <taxon>Bacillaceae</taxon>
        <taxon>Peribacillus</taxon>
    </lineage>
</organism>
<gene>
    <name evidence="2" type="ORF">IEO70_12880</name>
</gene>
<evidence type="ECO:0000313" key="3">
    <source>
        <dbReference type="Proteomes" id="UP000602076"/>
    </source>
</evidence>
<sequence>MVLIDLYIQEVTRRLPEKSRKDIALELRSTIEDMLPEEYTEQDVKTTLAKMGNPATLASGYRDRPQHLIGPRYFEMYKTILKMGLPISMIITFIGFVASQVAEFNGEEAILNVVITILSEGLATALYTGLQVFFWATLSFALVERIDPSKDQEPLMFNMKKWTPDDLKDTPYMPKERMISKIEVYGGLFWTVIWATVYFYADHLVGVYQSGSEGLVFVTPIFNQQVLQSFWPYVVIIIVLEVLLALYKLVVAKWTMKMSLFNLILQVICIVMFVVLINNVNLFHPDFITFTAENVFTDLWESWLKFLAIVLFMMGAAYNAYDGFRRVK</sequence>
<dbReference type="AlphaFoldDB" id="A0A927CY88"/>
<accession>A0A927CY88</accession>
<dbReference type="Proteomes" id="UP000602076">
    <property type="component" value="Unassembled WGS sequence"/>
</dbReference>
<evidence type="ECO:0000313" key="2">
    <source>
        <dbReference type="EMBL" id="MBD3109241.1"/>
    </source>
</evidence>
<keyword evidence="1" id="KW-0812">Transmembrane</keyword>